<evidence type="ECO:0000313" key="3">
    <source>
        <dbReference type="EMBL" id="SVE74245.1"/>
    </source>
</evidence>
<dbReference type="GO" id="GO:0016192">
    <property type="term" value="P:vesicle-mediated transport"/>
    <property type="evidence" value="ECO:0007669"/>
    <property type="project" value="InterPro"/>
</dbReference>
<sequence>MIGVLLFDSHNDLLYVHSDDEFKNRIHCVSSTLDMCAVPGEIAMDDDIRTRRDAECMILMQIFSPLLTSYRIMNQEFQNSYDCITCEDGSTIAFYEEMGFLLIAVARATVNAAHLARISFSTMQHVCGPSLSVFKHSNSHSELATLLIETFLKLRESSQPIITESLHYEPISEAVNSSVLRTLQVAVSDLNVRGGIPENRAHILMIKETSIVAIYSGRGTSELRIDEILFLIIVANALSHSSSSTRNSIIILESCVPYTTHIQRIGNGIDIIILVEYVKDRIAIANSRYCRYSASPLKADSIPKQLKELKKMIAHKLNQRHQWWDALIWRSEQSQNQSAMSAFARQILRGYEIICLNPSLLFAAVEHVSGVIDDIQLSIPIQSLSQPCMLTPLLHLYPGMVHFVLIDRKNHRMISPSLPLERPDSTFGNMWKIFHTSLEWLNEGMHNLLWNDQQLCYSHAIWIEDEANKKLSWKPNWDMQTGTFGYPALIGSRFYENLIKGGLEDEEAEPIHYFQFFCIHLALTSPNLVAEQAERIANYLKRFIYPSIGLLSYITFQFHLVLIPRGNTFEPFENNSFIQCYFYQTVYL</sequence>
<evidence type="ECO:0000259" key="2">
    <source>
        <dbReference type="Pfam" id="PF19038"/>
    </source>
</evidence>
<dbReference type="InterPro" id="IPR043970">
    <property type="entry name" value="FUZ/MON1/HPS1_longin_3"/>
</dbReference>
<dbReference type="EMBL" id="LR004626">
    <property type="protein sequence ID" value="SVE74245.1"/>
    <property type="molecule type" value="mRNA"/>
</dbReference>
<dbReference type="AlphaFoldDB" id="A0A4Y7M3J4"/>
<name>A0A4Y7M3J4_9CRUS</name>
<proteinExistence type="evidence at transcript level"/>
<dbReference type="InterPro" id="IPR026053">
    <property type="entry name" value="HPS1"/>
</dbReference>
<feature type="domain" description="FUZ/MON1/HPS1 third Longin" evidence="2">
    <location>
        <begin position="400"/>
        <end position="541"/>
    </location>
</feature>
<organism evidence="3">
    <name type="scientific">Daphnia barbata</name>
    <dbReference type="NCBI Taxonomy" id="414587"/>
    <lineage>
        <taxon>Eukaryota</taxon>
        <taxon>Metazoa</taxon>
        <taxon>Ecdysozoa</taxon>
        <taxon>Arthropoda</taxon>
        <taxon>Crustacea</taxon>
        <taxon>Branchiopoda</taxon>
        <taxon>Diplostraca</taxon>
        <taxon>Cladocera</taxon>
        <taxon>Anomopoda</taxon>
        <taxon>Daphniidae</taxon>
        <taxon>Daphnia</taxon>
    </lineage>
</organism>
<dbReference type="GO" id="GO:0005085">
    <property type="term" value="F:guanyl-nucleotide exchange factor activity"/>
    <property type="evidence" value="ECO:0007669"/>
    <property type="project" value="TreeGrafter"/>
</dbReference>
<gene>
    <name evidence="3" type="primary">EOG090X07YB</name>
</gene>
<dbReference type="PANTHER" id="PTHR12761">
    <property type="entry name" value="HERMANSKY-PUDLAK SYNDROME PROTEIN 1"/>
    <property type="match status" value="1"/>
</dbReference>
<dbReference type="Pfam" id="PF19038">
    <property type="entry name" value="Fuz_longin_3"/>
    <property type="match status" value="1"/>
</dbReference>
<dbReference type="GO" id="GO:0031085">
    <property type="term" value="C:BLOC-3 complex"/>
    <property type="evidence" value="ECO:0007669"/>
    <property type="project" value="TreeGrafter"/>
</dbReference>
<reference evidence="3" key="1">
    <citation type="submission" date="2018-08" db="EMBL/GenBank/DDBJ databases">
        <authorList>
            <person name="Cornetti L."/>
        </authorList>
    </citation>
    <scope>NUCLEOTIDE SEQUENCE</scope>
    <source>
        <strain evidence="3">ZW-BAR-1</strain>
    </source>
</reference>
<feature type="domain" description="FUZ/MON1/HPS1 first Longin" evidence="1">
    <location>
        <begin position="4"/>
        <end position="150"/>
    </location>
</feature>
<accession>A0A4Y7M3J4</accession>
<dbReference type="InterPro" id="IPR043972">
    <property type="entry name" value="FUZ/MON1/HPS1_longin_1"/>
</dbReference>
<dbReference type="Pfam" id="PF19036">
    <property type="entry name" value="Fuz_longin_1"/>
    <property type="match status" value="1"/>
</dbReference>
<dbReference type="PANTHER" id="PTHR12761:SF1">
    <property type="entry name" value="BLOC-3 COMPLEX MEMBER HPS1"/>
    <property type="match status" value="1"/>
</dbReference>
<evidence type="ECO:0000259" key="1">
    <source>
        <dbReference type="Pfam" id="PF19036"/>
    </source>
</evidence>
<protein>
    <submittedName>
        <fullName evidence="3">EOG090X07YB</fullName>
    </submittedName>
</protein>